<organism evidence="2 3">
    <name type="scientific">Paenibacillus hexagrammi</name>
    <dbReference type="NCBI Taxonomy" id="2908839"/>
    <lineage>
        <taxon>Bacteria</taxon>
        <taxon>Bacillati</taxon>
        <taxon>Bacillota</taxon>
        <taxon>Bacilli</taxon>
        <taxon>Bacillales</taxon>
        <taxon>Paenibacillaceae</taxon>
        <taxon>Paenibacillus</taxon>
    </lineage>
</organism>
<feature type="coiled-coil region" evidence="1">
    <location>
        <begin position="209"/>
        <end position="236"/>
    </location>
</feature>
<gene>
    <name evidence="2" type="ORF">L0M14_12680</name>
</gene>
<accession>A0ABY3SPT5</accession>
<protein>
    <submittedName>
        <fullName evidence="2">Uncharacterized protein</fullName>
    </submittedName>
</protein>
<keyword evidence="3" id="KW-1185">Reference proteome</keyword>
<dbReference type="Proteomes" id="UP001649230">
    <property type="component" value="Chromosome"/>
</dbReference>
<reference evidence="2 3" key="1">
    <citation type="journal article" date="2024" name="Int. J. Syst. Evol. Microbiol.">
        <title>Paenibacillus hexagrammi sp. nov., a novel bacterium isolated from the gut content of Hexagrammos agrammus.</title>
        <authorList>
            <person name="Jung H.K."/>
            <person name="Kim D.G."/>
            <person name="Zin H."/>
            <person name="Park J."/>
            <person name="Jung H."/>
            <person name="Kim Y.O."/>
            <person name="Kong H.J."/>
            <person name="Kim J.W."/>
            <person name="Kim Y.S."/>
        </authorList>
    </citation>
    <scope>NUCLEOTIDE SEQUENCE [LARGE SCALE GENOMIC DNA]</scope>
    <source>
        <strain evidence="2 3">YPD9-1</strain>
    </source>
</reference>
<feature type="coiled-coil region" evidence="1">
    <location>
        <begin position="20"/>
        <end position="112"/>
    </location>
</feature>
<name>A0ABY3SPT5_9BACL</name>
<dbReference type="EMBL" id="CP090978">
    <property type="protein sequence ID" value="UJF35852.1"/>
    <property type="molecule type" value="Genomic_DNA"/>
</dbReference>
<evidence type="ECO:0000313" key="3">
    <source>
        <dbReference type="Proteomes" id="UP001649230"/>
    </source>
</evidence>
<proteinExistence type="predicted"/>
<feature type="coiled-coil region" evidence="1">
    <location>
        <begin position="145"/>
        <end position="172"/>
    </location>
</feature>
<evidence type="ECO:0000313" key="2">
    <source>
        <dbReference type="EMBL" id="UJF35852.1"/>
    </source>
</evidence>
<sequence length="314" mass="36531">MNLSQWAMQLAEAKEKGRLQRIWKERLASLEQDLERQKRLVGVWEEQLRKEQKDVDKLKQGSFKSMLYDLVNKKEAKLAAEEQEALEAKLKYDEALRELIEIESRIEQVKERLHAVRFWDLEVEDISGKIEACILQTDPVKARQLQDLAKQRAELERRGKELNEAIKAASTVVHYVSQAQEKLRSAKNWGTYDMLGGGFMSTYIKNGKIDEAMDEIKYAQQSLSHLEKELNDVQLTMSIELNISSFLRFADYFFDGMISDWMVQGKIHETLSQVELKLEEVEEILDTLRSLSRSTEQLHTEAVMKYESMIANPI</sequence>
<evidence type="ECO:0000256" key="1">
    <source>
        <dbReference type="SAM" id="Coils"/>
    </source>
</evidence>
<keyword evidence="1" id="KW-0175">Coiled coil</keyword>
<dbReference type="RefSeq" id="WP_235122409.1">
    <property type="nucleotide sequence ID" value="NZ_CP090978.1"/>
</dbReference>